<comment type="caution">
    <text evidence="1">The sequence shown here is derived from an EMBL/GenBank/DDBJ whole genome shotgun (WGS) entry which is preliminary data.</text>
</comment>
<accession>V6AST1</accession>
<dbReference type="EMBL" id="CBTY010000008">
    <property type="protein sequence ID" value="CDI05518.1"/>
    <property type="molecule type" value="Genomic_DNA"/>
</dbReference>
<evidence type="ECO:0000313" key="2">
    <source>
        <dbReference type="Proteomes" id="UP000018159"/>
    </source>
</evidence>
<sequence>MRIMVVSSILMKGPDPTTDLFGLRENFKILSKHGSELKIIMFNSIHRM</sequence>
<organism evidence="1 2">
    <name type="scientific">Candidatus Nitrosotenuis uzonensis</name>
    <dbReference type="NCBI Taxonomy" id="1407055"/>
    <lineage>
        <taxon>Archaea</taxon>
        <taxon>Nitrososphaerota</taxon>
        <taxon>Candidatus Nitrosotenuis</taxon>
    </lineage>
</organism>
<keyword evidence="2" id="KW-1185">Reference proteome</keyword>
<dbReference type="Proteomes" id="UP000018159">
    <property type="component" value="Unassembled WGS sequence"/>
</dbReference>
<protein>
    <submittedName>
        <fullName evidence="1">Uncharacterized protein</fullName>
    </submittedName>
</protein>
<reference evidence="1 2" key="1">
    <citation type="journal article" date="2013" name="PLoS ONE">
        <title>Enrichment and Genome Sequence of the Group I.1a Ammonia-Oxidizing Archaeon ?Ca. Nitrosotenuis uzonensis? Representing a Clade Globally.</title>
        <authorList>
            <person name="Lebedeva E.V."/>
            <person name="Hatzenpichler R."/>
            <person name="Pelletier E."/>
            <person name="Schuster N."/>
            <person name="Hauzmayer S."/>
            <person name="Bulaev A."/>
            <person name="Grigor'eva N.V."/>
            <person name="Galushko A."/>
            <person name="Schmid M."/>
            <person name="Palatinszky M."/>
            <person name="Le Paslier D."/>
            <person name="Daims H."/>
            <person name="Wagner M."/>
        </authorList>
    </citation>
    <scope>NUCLEOTIDE SEQUENCE [LARGE SCALE GENOMIC DNA]</scope>
    <source>
        <strain evidence="1 2">N4</strain>
    </source>
</reference>
<dbReference type="AlphaFoldDB" id="V6AST1"/>
<name>V6AST1_9ARCH</name>
<proteinExistence type="predicted"/>
<dbReference type="STRING" id="1407055.NITUZ_30210"/>
<evidence type="ECO:0000313" key="1">
    <source>
        <dbReference type="EMBL" id="CDI05518.1"/>
    </source>
</evidence>
<gene>
    <name evidence="1" type="ORF">NITUZ_30210</name>
</gene>